<protein>
    <submittedName>
        <fullName evidence="2">Uncharacterized protein</fullName>
    </submittedName>
</protein>
<dbReference type="OrthoDB" id="1432211at2759"/>
<accession>A0A5N6N2R6</accession>
<evidence type="ECO:0000313" key="2">
    <source>
        <dbReference type="EMBL" id="KAD4384474.1"/>
    </source>
</evidence>
<feature type="compositionally biased region" description="Basic and acidic residues" evidence="1">
    <location>
        <begin position="34"/>
        <end position="46"/>
    </location>
</feature>
<evidence type="ECO:0000313" key="3">
    <source>
        <dbReference type="Proteomes" id="UP000326396"/>
    </source>
</evidence>
<keyword evidence="3" id="KW-1185">Reference proteome</keyword>
<organism evidence="2 3">
    <name type="scientific">Mikania micrantha</name>
    <name type="common">bitter vine</name>
    <dbReference type="NCBI Taxonomy" id="192012"/>
    <lineage>
        <taxon>Eukaryota</taxon>
        <taxon>Viridiplantae</taxon>
        <taxon>Streptophyta</taxon>
        <taxon>Embryophyta</taxon>
        <taxon>Tracheophyta</taxon>
        <taxon>Spermatophyta</taxon>
        <taxon>Magnoliopsida</taxon>
        <taxon>eudicotyledons</taxon>
        <taxon>Gunneridae</taxon>
        <taxon>Pentapetalae</taxon>
        <taxon>asterids</taxon>
        <taxon>campanulids</taxon>
        <taxon>Asterales</taxon>
        <taxon>Asteraceae</taxon>
        <taxon>Asteroideae</taxon>
        <taxon>Heliantheae alliance</taxon>
        <taxon>Eupatorieae</taxon>
        <taxon>Mikania</taxon>
    </lineage>
</organism>
<sequence>MFTIRPLGVEAGEGSGKVFAGRGLKGTPPPRIRGGVDRDCHTDSSRRSHGLQMLGQEEPKRIITPKLITRHFPVDGSRLLYVDGLPMLGQADSTLTFSFKATDRTTISFADAYSNFPSKLGSLMSGEASSIQPLDREARSLSRVDWKGRKKKKICLRWGNRYGPAHECPEGKLIGAKHVSWLIPKS</sequence>
<proteinExistence type="predicted"/>
<name>A0A5N6N2R6_9ASTR</name>
<gene>
    <name evidence="2" type="ORF">E3N88_24642</name>
</gene>
<feature type="region of interest" description="Disordered" evidence="1">
    <location>
        <begin position="18"/>
        <end position="56"/>
    </location>
</feature>
<evidence type="ECO:0000256" key="1">
    <source>
        <dbReference type="SAM" id="MobiDB-lite"/>
    </source>
</evidence>
<dbReference type="EMBL" id="SZYD01000013">
    <property type="protein sequence ID" value="KAD4384474.1"/>
    <property type="molecule type" value="Genomic_DNA"/>
</dbReference>
<dbReference type="Proteomes" id="UP000326396">
    <property type="component" value="Linkage Group LG3"/>
</dbReference>
<dbReference type="AlphaFoldDB" id="A0A5N6N2R6"/>
<comment type="caution">
    <text evidence="2">The sequence shown here is derived from an EMBL/GenBank/DDBJ whole genome shotgun (WGS) entry which is preliminary data.</text>
</comment>
<reference evidence="2 3" key="1">
    <citation type="submission" date="2019-05" db="EMBL/GenBank/DDBJ databases">
        <title>Mikania micrantha, genome provides insights into the molecular mechanism of rapid growth.</title>
        <authorList>
            <person name="Liu B."/>
        </authorList>
    </citation>
    <scope>NUCLEOTIDE SEQUENCE [LARGE SCALE GENOMIC DNA]</scope>
    <source>
        <strain evidence="2">NLD-2019</strain>
        <tissue evidence="2">Leaf</tissue>
    </source>
</reference>